<name>A0A1J4SFV2_9BACT</name>
<dbReference type="GO" id="GO:0006537">
    <property type="term" value="P:glutamate biosynthetic process"/>
    <property type="evidence" value="ECO:0007669"/>
    <property type="project" value="InterPro"/>
</dbReference>
<comment type="caution">
    <text evidence="3">The sequence shown here is derived from an EMBL/GenBank/DDBJ whole genome shotgun (WGS) entry which is preliminary data.</text>
</comment>
<reference evidence="3 4" key="1">
    <citation type="journal article" date="2016" name="Environ. Microbiol.">
        <title>Genomic resolution of a cold subsurface aquifer community provides metabolic insights for novel microbes adapted to high CO concentrations.</title>
        <authorList>
            <person name="Probst A.J."/>
            <person name="Castelle C.J."/>
            <person name="Singh A."/>
            <person name="Brown C.T."/>
            <person name="Anantharaman K."/>
            <person name="Sharon I."/>
            <person name="Hug L.A."/>
            <person name="Burstein D."/>
            <person name="Emerson J.B."/>
            <person name="Thomas B.C."/>
            <person name="Banfield J.F."/>
        </authorList>
    </citation>
    <scope>NUCLEOTIDE SEQUENCE [LARGE SCALE GENOMIC DNA]</scope>
    <source>
        <strain evidence="3">CG1_02_38_46</strain>
    </source>
</reference>
<feature type="domain" description="Glutamate synthase" evidence="2">
    <location>
        <begin position="277"/>
        <end position="405"/>
    </location>
</feature>
<sequence length="522" mass="56950">MSFSRANASPATGTRNRTAYNPGSGMCVTCLDGCVGLCEIGKSAIRGREVLYPQPFGKMTAGSEKDYPVDLSHFNIQGTCVGAVGLPADSDKAIFPAVDVSTEVGSKGSIKLKVPYFTAAVGSTDIARLHWESIAIGSAICGTIAVIGENVCGVDPQSEIKKGRVVKSPELERRVKIYKNWYKGYGTLAVQMNVEDTRLGVAEYAIEKLGVETLELKWGQGAKDIGGEIKLPSLEGALELKKKGYIVYPDPEDPVAQKAFKDGDFKEFERHSRLGMVDEERFYKEVERARKLGAKYVTLKTGAYRPADLARAVKFASNARIDLLTVDGSGGGTGMSPWRMMNEWGIPTVQLECLLYQFLKKLDEKGAYIPPCAMAGGFSLEDHVFKAFALGAPYIKAVCIGRATIAAAMVGNTVGEMVKKGKVPPEFQKYGKTLDQVFFGAAKLKEKYGKDFEKMTTGAVGMYTYYERLTTGLQQLMAGARKFALKHISRDDIVALTREASDISGIPFVMESDWKEVEKILK</sequence>
<evidence type="ECO:0000313" key="3">
    <source>
        <dbReference type="EMBL" id="OIN96966.1"/>
    </source>
</evidence>
<dbReference type="Gene3D" id="3.20.20.70">
    <property type="entry name" value="Aldolase class I"/>
    <property type="match status" value="1"/>
</dbReference>
<dbReference type="Proteomes" id="UP000182278">
    <property type="component" value="Unassembled WGS sequence"/>
</dbReference>
<dbReference type="InterPro" id="IPR013785">
    <property type="entry name" value="Aldolase_TIM"/>
</dbReference>
<evidence type="ECO:0000259" key="2">
    <source>
        <dbReference type="Pfam" id="PF01645"/>
    </source>
</evidence>
<evidence type="ECO:0000313" key="4">
    <source>
        <dbReference type="Proteomes" id="UP000182278"/>
    </source>
</evidence>
<protein>
    <submittedName>
        <fullName evidence="3">FMN-binding glutamate synthase family protein</fullName>
    </submittedName>
</protein>
<dbReference type="EMBL" id="MNUO01000070">
    <property type="protein sequence ID" value="OIN96966.1"/>
    <property type="molecule type" value="Genomic_DNA"/>
</dbReference>
<organism evidence="3 4">
    <name type="scientific">Candidatus Desantisbacteria bacterium CG1_02_38_46</name>
    <dbReference type="NCBI Taxonomy" id="1817893"/>
    <lineage>
        <taxon>Bacteria</taxon>
        <taxon>Candidatus Desantisiibacteriota</taxon>
    </lineage>
</organism>
<dbReference type="AlphaFoldDB" id="A0A1J4SFV2"/>
<dbReference type="SUPFAM" id="SSF51395">
    <property type="entry name" value="FMN-linked oxidoreductases"/>
    <property type="match status" value="1"/>
</dbReference>
<accession>A0A1J4SFV2</accession>
<dbReference type="Pfam" id="PF01645">
    <property type="entry name" value="Glu_synthase"/>
    <property type="match status" value="1"/>
</dbReference>
<evidence type="ECO:0000256" key="1">
    <source>
        <dbReference type="ARBA" id="ARBA00009716"/>
    </source>
</evidence>
<dbReference type="InterPro" id="IPR002932">
    <property type="entry name" value="Glu_synthdom"/>
</dbReference>
<comment type="similarity">
    <text evidence="1">Belongs to the glutamate synthase family.</text>
</comment>
<dbReference type="GO" id="GO:0015930">
    <property type="term" value="F:glutamate synthase activity"/>
    <property type="evidence" value="ECO:0007669"/>
    <property type="project" value="InterPro"/>
</dbReference>
<dbReference type="STRING" id="1817893.AUJ66_04790"/>
<gene>
    <name evidence="3" type="ORF">AUJ66_04790</name>
</gene>
<proteinExistence type="inferred from homology"/>
<dbReference type="CDD" id="cd02808">
    <property type="entry name" value="GltS_FMN"/>
    <property type="match status" value="1"/>
</dbReference>